<feature type="transmembrane region" description="Helical" evidence="1">
    <location>
        <begin position="110"/>
        <end position="132"/>
    </location>
</feature>
<sequence length="429" mass="47177">MQRILHQFRHALATPSRNPRMAVVIGRLLAAAFLICFATGLYSHFLQDPVPGMVFPNRPTWLYQITQGTHITAGIACFPLLFAKLYAVFPELFRSPPIRSFPHFLERASIALFVSASLVQITIGLLNTFQFYSLFPFSFRHTHYVLSYVIIGSLAIHIGVKLPIINRYWRKADALDADGQVVVTEDDPDARLEVPDELRRLTGEPQTAGVTGRIFAWIDEKPAPNAPDPRAKTSRRGFLATVGIAVAAVVGLTAGQSFRLFDGVNVFAPRKNGTGPQGLPVNKTARSADVIDRAMSPDWKLTVTNGATSKSFDLAALRALPQHESVLPIACVEGWSQYATWRGPRLRDLVDAVGAPTGANVRIRSLQTNSSYGVTMMQPEFVRDETTLVALEVDGGVLDIDHGYPARIIAPARPGVLQTKWLSRLEVLS</sequence>
<organism evidence="3 4">
    <name type="scientific">Orlajensenia flava</name>
    <dbReference type="NCBI Taxonomy" id="2565934"/>
    <lineage>
        <taxon>Bacteria</taxon>
        <taxon>Bacillati</taxon>
        <taxon>Actinomycetota</taxon>
        <taxon>Actinomycetes</taxon>
        <taxon>Micrococcales</taxon>
        <taxon>Microbacteriaceae</taxon>
        <taxon>Orlajensenia</taxon>
    </lineage>
</organism>
<evidence type="ECO:0000259" key="2">
    <source>
        <dbReference type="Pfam" id="PF00174"/>
    </source>
</evidence>
<feature type="transmembrane region" description="Helical" evidence="1">
    <location>
        <begin position="65"/>
        <end position="89"/>
    </location>
</feature>
<dbReference type="GO" id="GO:0022904">
    <property type="term" value="P:respiratory electron transport chain"/>
    <property type="evidence" value="ECO:0007669"/>
    <property type="project" value="InterPro"/>
</dbReference>
<dbReference type="EMBL" id="SSSN01000014">
    <property type="protein sequence ID" value="THG30449.1"/>
    <property type="molecule type" value="Genomic_DNA"/>
</dbReference>
<keyword evidence="1" id="KW-0812">Transmembrane</keyword>
<dbReference type="AlphaFoldDB" id="A0A4S4FJG7"/>
<dbReference type="SUPFAM" id="SSF81342">
    <property type="entry name" value="Transmembrane di-heme cytochromes"/>
    <property type="match status" value="1"/>
</dbReference>
<dbReference type="Proteomes" id="UP000307380">
    <property type="component" value="Unassembled WGS sequence"/>
</dbReference>
<keyword evidence="1" id="KW-0472">Membrane</keyword>
<dbReference type="Pfam" id="PF00174">
    <property type="entry name" value="Oxidored_molyb"/>
    <property type="match status" value="1"/>
</dbReference>
<evidence type="ECO:0000313" key="4">
    <source>
        <dbReference type="Proteomes" id="UP000307380"/>
    </source>
</evidence>
<dbReference type="GO" id="GO:0016020">
    <property type="term" value="C:membrane"/>
    <property type="evidence" value="ECO:0007669"/>
    <property type="project" value="InterPro"/>
</dbReference>
<name>A0A4S4FJG7_9MICO</name>
<dbReference type="Gene3D" id="3.90.420.10">
    <property type="entry name" value="Oxidoreductase, molybdopterin-binding domain"/>
    <property type="match status" value="1"/>
</dbReference>
<feature type="domain" description="Oxidoreductase molybdopterin-binding" evidence="2">
    <location>
        <begin position="296"/>
        <end position="428"/>
    </location>
</feature>
<feature type="transmembrane region" description="Helical" evidence="1">
    <location>
        <begin position="21"/>
        <end position="45"/>
    </location>
</feature>
<gene>
    <name evidence="3" type="ORF">E6C70_15185</name>
</gene>
<accession>A0A4S4FJG7</accession>
<dbReference type="CDD" id="cd00321">
    <property type="entry name" value="SO_family_Moco"/>
    <property type="match status" value="1"/>
</dbReference>
<comment type="caution">
    <text evidence="3">The sequence shown here is derived from an EMBL/GenBank/DDBJ whole genome shotgun (WGS) entry which is preliminary data.</text>
</comment>
<dbReference type="SUPFAM" id="SSF56524">
    <property type="entry name" value="Oxidoreductase molybdopterin-binding domain"/>
    <property type="match status" value="1"/>
</dbReference>
<reference evidence="3 4" key="1">
    <citation type="submission" date="2019-04" db="EMBL/GenBank/DDBJ databases">
        <authorList>
            <person name="Jiang L."/>
        </authorList>
    </citation>
    <scope>NUCLEOTIDE SEQUENCE [LARGE SCALE GENOMIC DNA]</scope>
    <source>
        <strain evidence="3 4">YIM 131861</strain>
    </source>
</reference>
<evidence type="ECO:0000313" key="3">
    <source>
        <dbReference type="EMBL" id="THG30449.1"/>
    </source>
</evidence>
<proteinExistence type="predicted"/>
<feature type="transmembrane region" description="Helical" evidence="1">
    <location>
        <begin position="237"/>
        <end position="255"/>
    </location>
</feature>
<feature type="transmembrane region" description="Helical" evidence="1">
    <location>
        <begin position="144"/>
        <end position="164"/>
    </location>
</feature>
<dbReference type="InterPro" id="IPR036374">
    <property type="entry name" value="OxRdtase_Mopterin-bd_sf"/>
</dbReference>
<dbReference type="PANTHER" id="PTHR43032">
    <property type="entry name" value="PROTEIN-METHIONINE-SULFOXIDE REDUCTASE"/>
    <property type="match status" value="1"/>
</dbReference>
<keyword evidence="4" id="KW-1185">Reference proteome</keyword>
<dbReference type="InterPro" id="IPR016174">
    <property type="entry name" value="Di-haem_cyt_TM"/>
</dbReference>
<evidence type="ECO:0000256" key="1">
    <source>
        <dbReference type="SAM" id="Phobius"/>
    </source>
</evidence>
<dbReference type="PANTHER" id="PTHR43032:SF2">
    <property type="entry name" value="BLL0505 PROTEIN"/>
    <property type="match status" value="1"/>
</dbReference>
<dbReference type="OrthoDB" id="5241952at2"/>
<keyword evidence="1" id="KW-1133">Transmembrane helix</keyword>
<dbReference type="InterPro" id="IPR000572">
    <property type="entry name" value="OxRdtase_Mopterin-bd_dom"/>
</dbReference>
<protein>
    <submittedName>
        <fullName evidence="3">Molybdopterin-binding protein</fullName>
    </submittedName>
</protein>